<proteinExistence type="predicted"/>
<dbReference type="EMBL" id="CAXLJM020000013">
    <property type="protein sequence ID" value="CAL8077499.1"/>
    <property type="molecule type" value="Genomic_DNA"/>
</dbReference>
<evidence type="ECO:0000313" key="3">
    <source>
        <dbReference type="Proteomes" id="UP001642540"/>
    </source>
</evidence>
<evidence type="ECO:0000256" key="1">
    <source>
        <dbReference type="SAM" id="Phobius"/>
    </source>
</evidence>
<keyword evidence="1" id="KW-1133">Transmembrane helix</keyword>
<protein>
    <submittedName>
        <fullName evidence="2">Uncharacterized protein</fullName>
    </submittedName>
</protein>
<name>A0ABP1PU26_9HEXA</name>
<sequence>MMYYLPGCEFRLYLKLIENEIVCRKRPGSGGEPDHMVLEVVGQPRKVATLQSLAGAKCATQGLSLSIVLKSLQKPEVNAGFAIPALEWVYFKLLKQIGLVDAEGNVLKLTDEMLRGSAFFSTEADVENFREVLQCGRILKFEEISELNRKFLVRFYRANGKCVLLAKQRADLGIPKKFPYKLDDLLDFTAPSKATSGNLKDGVKTLSFFEKTVAAKVETLKPAEERGRGLNGISGSISLDLPDGNETEDFDLSLNQLDEHVEIPILEGSNRSETSSIYQRTRRIFGATYIIILRIVSAIMVAGEYFHGTGGYIRTPNSDVNNEIRPAKRSRIVRYFIPTGSSAIGTCCKHCGPCYVVIFILMFLFGYVYAVVSHLGNGLFIEGDI</sequence>
<keyword evidence="1" id="KW-0472">Membrane</keyword>
<accession>A0ABP1PU26</accession>
<dbReference type="Proteomes" id="UP001642540">
    <property type="component" value="Unassembled WGS sequence"/>
</dbReference>
<evidence type="ECO:0000313" key="2">
    <source>
        <dbReference type="EMBL" id="CAL8077499.1"/>
    </source>
</evidence>
<keyword evidence="3" id="KW-1185">Reference proteome</keyword>
<feature type="transmembrane region" description="Helical" evidence="1">
    <location>
        <begin position="355"/>
        <end position="372"/>
    </location>
</feature>
<reference evidence="2 3" key="1">
    <citation type="submission" date="2024-08" db="EMBL/GenBank/DDBJ databases">
        <authorList>
            <person name="Cucini C."/>
            <person name="Frati F."/>
        </authorList>
    </citation>
    <scope>NUCLEOTIDE SEQUENCE [LARGE SCALE GENOMIC DNA]</scope>
</reference>
<gene>
    <name evidence="2" type="ORF">ODALV1_LOCUS3829</name>
</gene>
<organism evidence="2 3">
    <name type="scientific">Orchesella dallaii</name>
    <dbReference type="NCBI Taxonomy" id="48710"/>
    <lineage>
        <taxon>Eukaryota</taxon>
        <taxon>Metazoa</taxon>
        <taxon>Ecdysozoa</taxon>
        <taxon>Arthropoda</taxon>
        <taxon>Hexapoda</taxon>
        <taxon>Collembola</taxon>
        <taxon>Entomobryomorpha</taxon>
        <taxon>Entomobryoidea</taxon>
        <taxon>Orchesellidae</taxon>
        <taxon>Orchesellinae</taxon>
        <taxon>Orchesella</taxon>
    </lineage>
</organism>
<comment type="caution">
    <text evidence="2">The sequence shown here is derived from an EMBL/GenBank/DDBJ whole genome shotgun (WGS) entry which is preliminary data.</text>
</comment>
<keyword evidence="1" id="KW-0812">Transmembrane</keyword>